<keyword evidence="3" id="KW-1185">Reference proteome</keyword>
<name>A0ABQ4TVA5_9HYPH</name>
<proteinExistence type="predicted"/>
<reference evidence="2" key="1">
    <citation type="journal article" date="2021" name="Front. Microbiol.">
        <title>Comprehensive Comparative Genomics and Phenotyping of Methylobacterium Species.</title>
        <authorList>
            <person name="Alessa O."/>
            <person name="Ogura Y."/>
            <person name="Fujitani Y."/>
            <person name="Takami H."/>
            <person name="Hayashi T."/>
            <person name="Sahin N."/>
            <person name="Tani A."/>
        </authorList>
    </citation>
    <scope>NUCLEOTIDE SEQUENCE</scope>
    <source>
        <strain evidence="2">DSM 23674</strain>
    </source>
</reference>
<evidence type="ECO:0000256" key="1">
    <source>
        <dbReference type="SAM" id="Phobius"/>
    </source>
</evidence>
<feature type="transmembrane region" description="Helical" evidence="1">
    <location>
        <begin position="21"/>
        <end position="39"/>
    </location>
</feature>
<gene>
    <name evidence="2" type="ORF">EKPJFOCH_4062</name>
</gene>
<protein>
    <recommendedName>
        <fullName evidence="4">YrhK domain-containing protein</fullName>
    </recommendedName>
</protein>
<comment type="caution">
    <text evidence="2">The sequence shown here is derived from an EMBL/GenBank/DDBJ whole genome shotgun (WGS) entry which is preliminary data.</text>
</comment>
<feature type="transmembrane region" description="Helical" evidence="1">
    <location>
        <begin position="45"/>
        <end position="67"/>
    </location>
</feature>
<evidence type="ECO:0000313" key="3">
    <source>
        <dbReference type="Proteomes" id="UP001055101"/>
    </source>
</evidence>
<keyword evidence="1" id="KW-0472">Membrane</keyword>
<keyword evidence="1" id="KW-1133">Transmembrane helix</keyword>
<dbReference type="RefSeq" id="WP_147820482.1">
    <property type="nucleotide sequence ID" value="NZ_BPRA01000024.1"/>
</dbReference>
<evidence type="ECO:0008006" key="4">
    <source>
        <dbReference type="Google" id="ProtNLM"/>
    </source>
</evidence>
<evidence type="ECO:0000313" key="2">
    <source>
        <dbReference type="EMBL" id="GJE57545.1"/>
    </source>
</evidence>
<accession>A0ABQ4TVA5</accession>
<dbReference type="EMBL" id="BPRA01000024">
    <property type="protein sequence ID" value="GJE57545.1"/>
    <property type="molecule type" value="Genomic_DNA"/>
</dbReference>
<sequence length="76" mass="8573">MSLVHNERQKLLAGNLDRLSSAFSIIGVVTPVIAWSYGFPTAPPFTIYSVVFSGIWFLTALSLHLLARRTLRRLRE</sequence>
<keyword evidence="1" id="KW-0812">Transmembrane</keyword>
<reference evidence="2" key="2">
    <citation type="submission" date="2021-08" db="EMBL/GenBank/DDBJ databases">
        <authorList>
            <person name="Tani A."/>
            <person name="Ola A."/>
            <person name="Ogura Y."/>
            <person name="Katsura K."/>
            <person name="Hayashi T."/>
        </authorList>
    </citation>
    <scope>NUCLEOTIDE SEQUENCE</scope>
    <source>
        <strain evidence="2">DSM 23674</strain>
    </source>
</reference>
<dbReference type="Proteomes" id="UP001055101">
    <property type="component" value="Unassembled WGS sequence"/>
</dbReference>
<organism evidence="2 3">
    <name type="scientific">Methylobacterium thuringiense</name>
    <dbReference type="NCBI Taxonomy" id="1003091"/>
    <lineage>
        <taxon>Bacteria</taxon>
        <taxon>Pseudomonadati</taxon>
        <taxon>Pseudomonadota</taxon>
        <taxon>Alphaproteobacteria</taxon>
        <taxon>Hyphomicrobiales</taxon>
        <taxon>Methylobacteriaceae</taxon>
        <taxon>Methylobacterium</taxon>
    </lineage>
</organism>